<reference evidence="3 4" key="1">
    <citation type="journal article" date="2013" name="Int. J. Syst. Evol. Microbiol.">
        <title>Celerinatantimonas yamalensis sp. nov., a cold-adapted diazotrophic bacterium from a cold permafrost brine.</title>
        <authorList>
            <person name="Shcherbakova V."/>
            <person name="Chuvilskaya N."/>
            <person name="Rivkina E."/>
            <person name="Demidov N."/>
            <person name="Uchaeva V."/>
            <person name="Suetin S."/>
            <person name="Suzina N."/>
            <person name="Gilichinsky D."/>
        </authorList>
    </citation>
    <scope>NUCLEOTIDE SEQUENCE [LARGE SCALE GENOMIC DNA]</scope>
    <source>
        <strain evidence="3 4">C7</strain>
    </source>
</reference>
<comment type="caution">
    <text evidence="3">The sequence shown here is derived from an EMBL/GenBank/DDBJ whole genome shotgun (WGS) entry which is preliminary data.</text>
</comment>
<keyword evidence="1" id="KW-0472">Membrane</keyword>
<keyword evidence="4" id="KW-1185">Reference proteome</keyword>
<feature type="domain" description="DUF6916" evidence="2">
    <location>
        <begin position="6"/>
        <end position="95"/>
    </location>
</feature>
<name>A0ABW9GB52_9GAMM</name>
<dbReference type="InterPro" id="IPR054209">
    <property type="entry name" value="DUF6916"/>
</dbReference>
<dbReference type="EMBL" id="JBEQCT010000007">
    <property type="protein sequence ID" value="MFM2486258.1"/>
    <property type="molecule type" value="Genomic_DNA"/>
</dbReference>
<sequence>MTMLPTYEEFKSQLDKEFIINYEQNKPPKMLLLKKISPIESIGGGFSGFGMTFAALLGNGYLMQKQWLMKNEALGDVSLFLVPAGPQGEFFEYNVTLTFKQ</sequence>
<dbReference type="Proteomes" id="UP001629953">
    <property type="component" value="Unassembled WGS sequence"/>
</dbReference>
<evidence type="ECO:0000259" key="2">
    <source>
        <dbReference type="Pfam" id="PF21880"/>
    </source>
</evidence>
<keyword evidence="1" id="KW-1133">Transmembrane helix</keyword>
<organism evidence="3 4">
    <name type="scientific">Celerinatantimonas yamalensis</name>
    <dbReference type="NCBI Taxonomy" id="559956"/>
    <lineage>
        <taxon>Bacteria</taxon>
        <taxon>Pseudomonadati</taxon>
        <taxon>Pseudomonadota</taxon>
        <taxon>Gammaproteobacteria</taxon>
        <taxon>Celerinatantimonadaceae</taxon>
        <taxon>Celerinatantimonas</taxon>
    </lineage>
</organism>
<gene>
    <name evidence="3" type="ORF">ABUE30_14510</name>
</gene>
<dbReference type="Pfam" id="PF21880">
    <property type="entry name" value="DUF6916"/>
    <property type="match status" value="1"/>
</dbReference>
<evidence type="ECO:0000313" key="4">
    <source>
        <dbReference type="Proteomes" id="UP001629953"/>
    </source>
</evidence>
<feature type="transmembrane region" description="Helical" evidence="1">
    <location>
        <begin position="42"/>
        <end position="62"/>
    </location>
</feature>
<proteinExistence type="predicted"/>
<protein>
    <recommendedName>
        <fullName evidence="2">DUF6916 domain-containing protein</fullName>
    </recommendedName>
</protein>
<evidence type="ECO:0000313" key="3">
    <source>
        <dbReference type="EMBL" id="MFM2486258.1"/>
    </source>
</evidence>
<evidence type="ECO:0000256" key="1">
    <source>
        <dbReference type="SAM" id="Phobius"/>
    </source>
</evidence>
<accession>A0ABW9GB52</accession>
<keyword evidence="1" id="KW-0812">Transmembrane</keyword>